<keyword evidence="2" id="KW-1185">Reference proteome</keyword>
<sequence length="130" mass="14756">MEETKPTAKKSITKNTFKFTPFSISKLLVATLAHRPFDQPHGQVGKAWDRVVEDVNQVVKPQVPLIKLTAMSWVNELRKLQLSLQNGKGPADLRMVFEQLKATEFASLLDWLEQEEQDIQGAKSHARAME</sequence>
<reference evidence="2" key="1">
    <citation type="journal article" date="2014" name="Proc. Natl. Acad. Sci. U.S.A.">
        <title>Extensive sampling of basidiomycete genomes demonstrates inadequacy of the white-rot/brown-rot paradigm for wood decay fungi.</title>
        <authorList>
            <person name="Riley R."/>
            <person name="Salamov A.A."/>
            <person name="Brown D.W."/>
            <person name="Nagy L.G."/>
            <person name="Floudas D."/>
            <person name="Held B.W."/>
            <person name="Levasseur A."/>
            <person name="Lombard V."/>
            <person name="Morin E."/>
            <person name="Otillar R."/>
            <person name="Lindquist E.A."/>
            <person name="Sun H."/>
            <person name="LaButti K.M."/>
            <person name="Schmutz J."/>
            <person name="Jabbour D."/>
            <person name="Luo H."/>
            <person name="Baker S.E."/>
            <person name="Pisabarro A.G."/>
            <person name="Walton J.D."/>
            <person name="Blanchette R.A."/>
            <person name="Henrissat B."/>
            <person name="Martin F."/>
            <person name="Cullen D."/>
            <person name="Hibbett D.S."/>
            <person name="Grigoriev I.V."/>
        </authorList>
    </citation>
    <scope>NUCLEOTIDE SEQUENCE [LARGE SCALE GENOMIC DNA]</scope>
    <source>
        <strain evidence="2">MUCL 33604</strain>
    </source>
</reference>
<gene>
    <name evidence="1" type="ORF">JAAARDRAFT_48773</name>
</gene>
<dbReference type="HOGENOM" id="CLU_1938475_0_0_1"/>
<evidence type="ECO:0000313" key="2">
    <source>
        <dbReference type="Proteomes" id="UP000027265"/>
    </source>
</evidence>
<accession>A0A067PNP4</accession>
<protein>
    <submittedName>
        <fullName evidence="1">Uncharacterized protein</fullName>
    </submittedName>
</protein>
<dbReference type="AlphaFoldDB" id="A0A067PNP4"/>
<dbReference type="EMBL" id="KL197725">
    <property type="protein sequence ID" value="KDQ55425.1"/>
    <property type="molecule type" value="Genomic_DNA"/>
</dbReference>
<organism evidence="1 2">
    <name type="scientific">Jaapia argillacea MUCL 33604</name>
    <dbReference type="NCBI Taxonomy" id="933084"/>
    <lineage>
        <taxon>Eukaryota</taxon>
        <taxon>Fungi</taxon>
        <taxon>Dikarya</taxon>
        <taxon>Basidiomycota</taxon>
        <taxon>Agaricomycotina</taxon>
        <taxon>Agaricomycetes</taxon>
        <taxon>Agaricomycetidae</taxon>
        <taxon>Jaapiales</taxon>
        <taxon>Jaapiaceae</taxon>
        <taxon>Jaapia</taxon>
    </lineage>
</organism>
<dbReference type="Proteomes" id="UP000027265">
    <property type="component" value="Unassembled WGS sequence"/>
</dbReference>
<name>A0A067PNP4_9AGAM</name>
<dbReference type="OrthoDB" id="10295332at2759"/>
<dbReference type="InParanoid" id="A0A067PNP4"/>
<proteinExistence type="predicted"/>
<evidence type="ECO:0000313" key="1">
    <source>
        <dbReference type="EMBL" id="KDQ55425.1"/>
    </source>
</evidence>